<evidence type="ECO:0000256" key="3">
    <source>
        <dbReference type="ARBA" id="ARBA00006958"/>
    </source>
</evidence>
<dbReference type="InterPro" id="IPR027806">
    <property type="entry name" value="HARBI1_dom"/>
</dbReference>
<evidence type="ECO:0000256" key="2">
    <source>
        <dbReference type="ARBA" id="ARBA00004123"/>
    </source>
</evidence>
<feature type="chain" id="PRO_5041901766" evidence="8">
    <location>
        <begin position="21"/>
        <end position="458"/>
    </location>
</feature>
<protein>
    <submittedName>
        <fullName evidence="10">Protein ALP1-like</fullName>
    </submittedName>
</protein>
<dbReference type="PANTHER" id="PTHR22930">
    <property type="match status" value="1"/>
</dbReference>
<comment type="caution">
    <text evidence="10">The sequence shown here is derived from an EMBL/GenBank/DDBJ whole genome shotgun (WGS) entry which is preliminary data.</text>
</comment>
<evidence type="ECO:0000256" key="1">
    <source>
        <dbReference type="ARBA" id="ARBA00001968"/>
    </source>
</evidence>
<feature type="signal peptide" evidence="8">
    <location>
        <begin position="1"/>
        <end position="20"/>
    </location>
</feature>
<dbReference type="GO" id="GO:0046872">
    <property type="term" value="F:metal ion binding"/>
    <property type="evidence" value="ECO:0007669"/>
    <property type="project" value="UniProtKB-KW"/>
</dbReference>
<dbReference type="GO" id="GO:0016787">
    <property type="term" value="F:hydrolase activity"/>
    <property type="evidence" value="ECO:0007669"/>
    <property type="project" value="UniProtKB-KW"/>
</dbReference>
<accession>A0AAE1LR32</accession>
<feature type="domain" description="DDE Tnp4" evidence="9">
    <location>
        <begin position="203"/>
        <end position="367"/>
    </location>
</feature>
<evidence type="ECO:0000256" key="8">
    <source>
        <dbReference type="SAM" id="SignalP"/>
    </source>
</evidence>
<evidence type="ECO:0000256" key="7">
    <source>
        <dbReference type="ARBA" id="ARBA00023242"/>
    </source>
</evidence>
<evidence type="ECO:0000313" key="10">
    <source>
        <dbReference type="EMBL" id="KAK3929466.1"/>
    </source>
</evidence>
<name>A0AAE1LR32_9NEOP</name>
<keyword evidence="8" id="KW-0732">Signal</keyword>
<reference evidence="10" key="2">
    <citation type="journal article" date="2023" name="BMC Genomics">
        <title>Pest status, molecular evolution, and epigenetic factors derived from the genome assembly of Frankliniella fusca, a thysanopteran phytovirus vector.</title>
        <authorList>
            <person name="Catto M.A."/>
            <person name="Labadie P.E."/>
            <person name="Jacobson A.L."/>
            <person name="Kennedy G.G."/>
            <person name="Srinivasan R."/>
            <person name="Hunt B.G."/>
        </authorList>
    </citation>
    <scope>NUCLEOTIDE SEQUENCE</scope>
    <source>
        <strain evidence="10">PL_HMW_Pooled</strain>
    </source>
</reference>
<dbReference type="AlphaFoldDB" id="A0AAE1LR32"/>
<dbReference type="EMBL" id="JAHWGI010001401">
    <property type="protein sequence ID" value="KAK3929466.1"/>
    <property type="molecule type" value="Genomic_DNA"/>
</dbReference>
<evidence type="ECO:0000256" key="5">
    <source>
        <dbReference type="ARBA" id="ARBA00022723"/>
    </source>
</evidence>
<sequence>MGPRSFIRNLMLLSLQRSCAVTDESLGAIKILTAYNFLKQNQLKLSALVRYAKNRKKRRWWVRPIFLDRKMAGVWFTLIPVMREFDLDAHFNYLRMTPDSFDWLLQRVEFAITKQSFRREAISAGERLAVTLRYLASGDSQASLSYAFRISDVTVSRIVVETTAAIWFALKDTVFEPLNEDFWRRKSSEFESMWNFPMCVGAMDGKHCFVQKFPMMGSECYNYKFGNSLILFAISDAKYKFIMVDVGSRGRESDGGVFHRSDFGKLFVNRQLCLPPAVFNSEIKCELPYVFLGDAAFPADQHLLRPFDQAPVEVEEMVFNYRLSRARRVIENAFGILAARFRILRSNIIASETLAQNIILACVALHNLHLLREDSIPPRQRIYLPPGYADIYKSNGKFKKGRWRNEHKETARSIFNKLVTQEIPNADVGKAEEVREKFMELFVTEPLPWQCEELPTRF</sequence>
<comment type="similarity">
    <text evidence="3">Belongs to the HARBI1 family.</text>
</comment>
<dbReference type="Pfam" id="PF13359">
    <property type="entry name" value="DDE_Tnp_4"/>
    <property type="match status" value="1"/>
</dbReference>
<comment type="cofactor">
    <cofactor evidence="1">
        <name>a divalent metal cation</name>
        <dbReference type="ChEBI" id="CHEBI:60240"/>
    </cofactor>
</comment>
<comment type="subcellular location">
    <subcellularLocation>
        <location evidence="2">Nucleus</location>
    </subcellularLocation>
</comment>
<keyword evidence="4" id="KW-0540">Nuclease</keyword>
<keyword evidence="5" id="KW-0479">Metal-binding</keyword>
<dbReference type="GO" id="GO:0004518">
    <property type="term" value="F:nuclease activity"/>
    <property type="evidence" value="ECO:0007669"/>
    <property type="project" value="UniProtKB-KW"/>
</dbReference>
<reference evidence="10" key="1">
    <citation type="submission" date="2021-07" db="EMBL/GenBank/DDBJ databases">
        <authorList>
            <person name="Catto M.A."/>
            <person name="Jacobson A."/>
            <person name="Kennedy G."/>
            <person name="Labadie P."/>
            <person name="Hunt B.G."/>
            <person name="Srinivasan R."/>
        </authorList>
    </citation>
    <scope>NUCLEOTIDE SEQUENCE</scope>
    <source>
        <strain evidence="10">PL_HMW_Pooled</strain>
        <tissue evidence="10">Head</tissue>
    </source>
</reference>
<organism evidence="10 11">
    <name type="scientific">Frankliniella fusca</name>
    <dbReference type="NCBI Taxonomy" id="407009"/>
    <lineage>
        <taxon>Eukaryota</taxon>
        <taxon>Metazoa</taxon>
        <taxon>Ecdysozoa</taxon>
        <taxon>Arthropoda</taxon>
        <taxon>Hexapoda</taxon>
        <taxon>Insecta</taxon>
        <taxon>Pterygota</taxon>
        <taxon>Neoptera</taxon>
        <taxon>Paraneoptera</taxon>
        <taxon>Thysanoptera</taxon>
        <taxon>Terebrantia</taxon>
        <taxon>Thripoidea</taxon>
        <taxon>Thripidae</taxon>
        <taxon>Frankliniella</taxon>
    </lineage>
</organism>
<keyword evidence="6" id="KW-0378">Hydrolase</keyword>
<evidence type="ECO:0000256" key="4">
    <source>
        <dbReference type="ARBA" id="ARBA00022722"/>
    </source>
</evidence>
<dbReference type="Proteomes" id="UP001219518">
    <property type="component" value="Unassembled WGS sequence"/>
</dbReference>
<dbReference type="PANTHER" id="PTHR22930:SF269">
    <property type="entry name" value="NUCLEASE HARBI1-LIKE PROTEIN"/>
    <property type="match status" value="1"/>
</dbReference>
<evidence type="ECO:0000313" key="11">
    <source>
        <dbReference type="Proteomes" id="UP001219518"/>
    </source>
</evidence>
<keyword evidence="7" id="KW-0539">Nucleus</keyword>
<gene>
    <name evidence="10" type="ORF">KUF71_003473</name>
</gene>
<evidence type="ECO:0000256" key="6">
    <source>
        <dbReference type="ARBA" id="ARBA00022801"/>
    </source>
</evidence>
<keyword evidence="11" id="KW-1185">Reference proteome</keyword>
<proteinExistence type="inferred from homology"/>
<dbReference type="GO" id="GO:0005634">
    <property type="term" value="C:nucleus"/>
    <property type="evidence" value="ECO:0007669"/>
    <property type="project" value="UniProtKB-SubCell"/>
</dbReference>
<dbReference type="InterPro" id="IPR045249">
    <property type="entry name" value="HARBI1-like"/>
</dbReference>
<evidence type="ECO:0000259" key="9">
    <source>
        <dbReference type="Pfam" id="PF13359"/>
    </source>
</evidence>